<dbReference type="Pfam" id="PF14322">
    <property type="entry name" value="SusD-like_3"/>
    <property type="match status" value="1"/>
</dbReference>
<dbReference type="EMBL" id="AP023322">
    <property type="protein sequence ID" value="BCI64906.1"/>
    <property type="molecule type" value="Genomic_DNA"/>
</dbReference>
<reference evidence="10" key="1">
    <citation type="submission" date="2020-07" db="EMBL/GenBank/DDBJ databases">
        <title>Complete genome sequencing of Coprobacter sp. strain 2CBH44.</title>
        <authorList>
            <person name="Sakamoto M."/>
            <person name="Murakami T."/>
            <person name="Mori H."/>
        </authorList>
    </citation>
    <scope>NUCLEOTIDE SEQUENCE [LARGE SCALE GENOMIC DNA]</scope>
    <source>
        <strain evidence="10">2CBH44</strain>
    </source>
</reference>
<dbReference type="PROSITE" id="PS51257">
    <property type="entry name" value="PROKAR_LIPOPROTEIN"/>
    <property type="match status" value="1"/>
</dbReference>
<evidence type="ECO:0000259" key="8">
    <source>
        <dbReference type="Pfam" id="PF14322"/>
    </source>
</evidence>
<accession>A0A7G1HZ27</accession>
<feature type="domain" description="SusD-like N-terminal" evidence="8">
    <location>
        <begin position="25"/>
        <end position="224"/>
    </location>
</feature>
<keyword evidence="5" id="KW-0998">Cell outer membrane</keyword>
<protein>
    <submittedName>
        <fullName evidence="9">Starch-binding protein</fullName>
    </submittedName>
</protein>
<dbReference type="RefSeq" id="WP_246469145.1">
    <property type="nucleotide sequence ID" value="NZ_AP023322.1"/>
</dbReference>
<dbReference type="InterPro" id="IPR011990">
    <property type="entry name" value="TPR-like_helical_dom_sf"/>
</dbReference>
<dbReference type="InterPro" id="IPR012944">
    <property type="entry name" value="SusD_RagB_dom"/>
</dbReference>
<feature type="chain" id="PRO_5028958855" evidence="6">
    <location>
        <begin position="18"/>
        <end position="569"/>
    </location>
</feature>
<evidence type="ECO:0000256" key="1">
    <source>
        <dbReference type="ARBA" id="ARBA00004442"/>
    </source>
</evidence>
<evidence type="ECO:0000256" key="5">
    <source>
        <dbReference type="ARBA" id="ARBA00023237"/>
    </source>
</evidence>
<evidence type="ECO:0000313" key="10">
    <source>
        <dbReference type="Proteomes" id="UP000594042"/>
    </source>
</evidence>
<feature type="domain" description="RagB/SusD" evidence="7">
    <location>
        <begin position="284"/>
        <end position="569"/>
    </location>
</feature>
<comment type="subcellular location">
    <subcellularLocation>
        <location evidence="1">Cell outer membrane</location>
    </subcellularLocation>
</comment>
<dbReference type="InterPro" id="IPR033985">
    <property type="entry name" value="SusD-like_N"/>
</dbReference>
<keyword evidence="10" id="KW-1185">Reference proteome</keyword>
<dbReference type="AlphaFoldDB" id="A0A7G1HZ27"/>
<evidence type="ECO:0000256" key="6">
    <source>
        <dbReference type="SAM" id="SignalP"/>
    </source>
</evidence>
<keyword evidence="3 6" id="KW-0732">Signal</keyword>
<sequence>MKSMNKIYKWAIVPLFAGVFLSSCDFLQENPDSVYTDKNYYVDTKTLKAGVVGVYSKIINLYVINTDTPIFLTMLGTDELCYRTANTNVRSAVDRYTYTSSEGCIGEFWARYYYVIGQANVILDAAPKITDITEKDRNQCMGEVRFLRAWSYFQLVQMFGDLPLIVNKTVEFDYTVPRSPLADVYKQIIEDLEFASADGVLPTEISDGHANHWAAKTLLAKVYLTMASAKKAAKVEGYARIAESSEDLYGKAYRLLGEIIDNSGRDLLPEYEDVFKIENKNTNKESIWEIQFSATEPYGTQWSKEMGLANAGYSQTAGGWRYCCLGGQYAINSIPSFRGYYKHWTYDKRKNWNVMDSLLRYNAKTGEPTKIEPISALSGIKGTPAETDYTLNNNTKLVNYSSATKYRWGDSWRDYPMQYIYSNCPNNIIALRFADVLLMYAEAEMALNGGKVKSTGLNAVNRIVQRARGLNESGVPITEAETPGFENYTIESLTFEELMKERSRELCFEFWRRHDLARTGMFEHFLKARNEANNIKTNFDPKKNYLLPVPQYEIDNSGNKAGMYQNPGY</sequence>
<evidence type="ECO:0000313" key="9">
    <source>
        <dbReference type="EMBL" id="BCI64906.1"/>
    </source>
</evidence>
<name>A0A7G1HZ27_9BACT</name>
<comment type="similarity">
    <text evidence="2">Belongs to the SusD family.</text>
</comment>
<dbReference type="Proteomes" id="UP000594042">
    <property type="component" value="Chromosome"/>
</dbReference>
<dbReference type="Gene3D" id="1.25.40.390">
    <property type="match status" value="1"/>
</dbReference>
<dbReference type="Pfam" id="PF07980">
    <property type="entry name" value="SusD_RagB"/>
    <property type="match status" value="1"/>
</dbReference>
<evidence type="ECO:0000256" key="4">
    <source>
        <dbReference type="ARBA" id="ARBA00023136"/>
    </source>
</evidence>
<feature type="signal peptide" evidence="6">
    <location>
        <begin position="1"/>
        <end position="17"/>
    </location>
</feature>
<gene>
    <name evidence="9" type="ORF">Cop2CBH44_32590</name>
</gene>
<organism evidence="9 10">
    <name type="scientific">Coprobacter secundus subsp. similis</name>
    <dbReference type="NCBI Taxonomy" id="2751153"/>
    <lineage>
        <taxon>Bacteria</taxon>
        <taxon>Pseudomonadati</taxon>
        <taxon>Bacteroidota</taxon>
        <taxon>Bacteroidia</taxon>
        <taxon>Bacteroidales</taxon>
        <taxon>Barnesiellaceae</taxon>
        <taxon>Coprobacter</taxon>
    </lineage>
</organism>
<evidence type="ECO:0000256" key="3">
    <source>
        <dbReference type="ARBA" id="ARBA00022729"/>
    </source>
</evidence>
<evidence type="ECO:0000256" key="2">
    <source>
        <dbReference type="ARBA" id="ARBA00006275"/>
    </source>
</evidence>
<dbReference type="KEGG" id="copr:Cop2CBH44_32590"/>
<dbReference type="SUPFAM" id="SSF48452">
    <property type="entry name" value="TPR-like"/>
    <property type="match status" value="1"/>
</dbReference>
<evidence type="ECO:0000259" key="7">
    <source>
        <dbReference type="Pfam" id="PF07980"/>
    </source>
</evidence>
<keyword evidence="4" id="KW-0472">Membrane</keyword>
<dbReference type="GO" id="GO:0009279">
    <property type="term" value="C:cell outer membrane"/>
    <property type="evidence" value="ECO:0007669"/>
    <property type="project" value="UniProtKB-SubCell"/>
</dbReference>
<proteinExistence type="inferred from homology"/>